<dbReference type="Pfam" id="PF20041">
    <property type="entry name" value="DUF6443"/>
    <property type="match status" value="1"/>
</dbReference>
<reference evidence="4" key="1">
    <citation type="submission" date="2018-11" db="EMBL/GenBank/DDBJ databases">
        <title>Proposal to divide the Flavobacteriaceae and reorganize its genera based on Amino Acid Identity values calculated from whole genome sequences.</title>
        <authorList>
            <person name="Nicholson A.C."/>
            <person name="Gulvik C.A."/>
            <person name="Whitney A.M."/>
            <person name="Humrighouse B.W."/>
            <person name="Bell M."/>
            <person name="Holmes B."/>
            <person name="Steigerwalt A.G."/>
            <person name="Villarma A."/>
            <person name="Sheth M."/>
            <person name="Batra D."/>
            <person name="Pryor J."/>
            <person name="Bernardet J.-F."/>
            <person name="Hugo C."/>
            <person name="Kampfer P."/>
            <person name="Newman J."/>
            <person name="McQuiston J.R."/>
        </authorList>
    </citation>
    <scope>NUCLEOTIDE SEQUENCE [LARGE SCALE GENOMIC DNA]</scope>
    <source>
        <strain evidence="4">G0229</strain>
    </source>
</reference>
<keyword evidence="1" id="KW-0732">Signal</keyword>
<dbReference type="Gene3D" id="2.180.10.10">
    <property type="entry name" value="RHS repeat-associated core"/>
    <property type="match status" value="1"/>
</dbReference>
<dbReference type="EMBL" id="CP033932">
    <property type="protein sequence ID" value="AZB26281.1"/>
    <property type="molecule type" value="Genomic_DNA"/>
</dbReference>
<evidence type="ECO:0000259" key="2">
    <source>
        <dbReference type="Pfam" id="PF20041"/>
    </source>
</evidence>
<dbReference type="PANTHER" id="PTHR32305:SF15">
    <property type="entry name" value="PROTEIN RHSA-RELATED"/>
    <property type="match status" value="1"/>
</dbReference>
<dbReference type="PANTHER" id="PTHR32305">
    <property type="match status" value="1"/>
</dbReference>
<dbReference type="InterPro" id="IPR045619">
    <property type="entry name" value="DUF6443"/>
</dbReference>
<evidence type="ECO:0000313" key="3">
    <source>
        <dbReference type="EMBL" id="AZB26281.1"/>
    </source>
</evidence>
<organism evidence="3 4">
    <name type="scientific">Chryseobacterium bernardetii</name>
    <dbReference type="NCBI Taxonomy" id="1241978"/>
    <lineage>
        <taxon>Bacteria</taxon>
        <taxon>Pseudomonadati</taxon>
        <taxon>Bacteroidota</taxon>
        <taxon>Flavobacteriia</taxon>
        <taxon>Flavobacteriales</taxon>
        <taxon>Weeksellaceae</taxon>
        <taxon>Chryseobacterium group</taxon>
        <taxon>Chryseobacterium</taxon>
    </lineage>
</organism>
<protein>
    <submittedName>
        <fullName evidence="3">RHS repeat-associated core domain-containing protein</fullName>
    </submittedName>
</protein>
<dbReference type="AlphaFoldDB" id="A0A3G6TAL7"/>
<accession>A0A3G6TAL7</accession>
<dbReference type="NCBIfam" id="TIGR03696">
    <property type="entry name" value="Rhs_assc_core"/>
    <property type="match status" value="1"/>
</dbReference>
<feature type="signal peptide" evidence="1">
    <location>
        <begin position="1"/>
        <end position="21"/>
    </location>
</feature>
<dbReference type="InterPro" id="IPR022385">
    <property type="entry name" value="Rhs_assc_core"/>
</dbReference>
<sequence>MKKILIPIGMLLMGHSVHAQATPGENYIQSKTYLDYNGTTPTKISETVQYFDGLGRPKQVVNVKASPGGKDVVTHIEYDQFGRQVKDYLPIPQSGTQSGAIYTSPLGNASSAYGSEKIYSEKILENSPLDRIRQQIQVGNDWANKPVKFQYDANVWEDYVRKYETTTTWVEGRTQTSVQLLQYFQPSQLYKNTVTDEDGNKTIEFKNGKGQVLLVRKVLNSTQNTDTYYVYNEYDQLAFVIPPLASSPTVETGTVENLYYQYRYDGKGRLVEKKLPGKGWEYMVYDKADRLVMTQDANMNPTGNWLFTKYDKFSRVAYTGVASIGAWFKRYQVQSSVDYYIDHGQPATEERKSTSFTLSGMEIYYGNTAYPFDIINILSVNYYDTYPQYSFNPAFPSAIQGEPVLTADPSSNSEGKSTKGLPVMSLVKNIEDDNWTKNYTYYDTKGRVVGTHSINHLGGYTKTESRLDFAGVAQSVITRHKRLETDTERVITENFEYDHQNRLLTHKHQVDSNPTEILTQNKYNELSQLETKKVGGADTANPLQSIDYRYNIRGWMTMINDPSNLNGDLFGYKMKYNNPESSASTIGRFNGNIAEIDWKTSTDGIYRRYNYNYDNLNRMFHAVYSKPGSTVEITSAYNEWVQYDLNGNITRLDRYGQSDGNSPIQIDQLYYTYNGNRLASVSDASGNFSGYPTGGNPISYDANGNMTNHLDKNITSIAYNFLNLPAYVTKNNNKSPFGSISSYLYRTDGTKLKKLYSYYKRDSQGNTSLAQTVTDYLDGFQYVLNTTGVGCLDCPPPLPDLQFVPTSEGYYDFVKNKYIYNYVDHLGNVRMSYEKGTTGTQVIEESNYYPFGLKHEGYNTSVGNPLYNYKYNGKELQKETGMYDYGARMYMPDIGRWGIVDPLAEKMTRHSPYNYAFNNPIRFIDPDGREGKGWIKSVVDGQTSWTYDKDVHSLQDAKDKKYTGVTEYQDALTITGTSNGQQNYQYTLDASGVATDSSGKVMTESFTTGAGTQIGVNPDSQMLASIGSIQGGTGFYAGLTGSILVGGGITASLGLVQDGNGHVETYFTLGGGLGFGVSGGIEGGAIIPTDPNHTFVTSEFRGTSITYSGGEGLVNGSFGGTFSDKYKGFKNADNFDMSHFGVHTPDGYRTKGFGIIKGSAGLPVSWAKTNTWVSGK</sequence>
<feature type="domain" description="DUF6443" evidence="2">
    <location>
        <begin position="32"/>
        <end position="151"/>
    </location>
</feature>
<feature type="chain" id="PRO_5017984377" evidence="1">
    <location>
        <begin position="22"/>
        <end position="1176"/>
    </location>
</feature>
<name>A0A3G6TAL7_9FLAO</name>
<dbReference type="KEGG" id="cben:EG339_17635"/>
<dbReference type="RefSeq" id="WP_123871217.1">
    <property type="nucleotide sequence ID" value="NZ_CP033932.1"/>
</dbReference>
<dbReference type="InterPro" id="IPR050708">
    <property type="entry name" value="T6SS_VgrG/RHS"/>
</dbReference>
<gene>
    <name evidence="3" type="ORF">EG339_17635</name>
</gene>
<keyword evidence="4" id="KW-1185">Reference proteome</keyword>
<proteinExistence type="predicted"/>
<evidence type="ECO:0000256" key="1">
    <source>
        <dbReference type="SAM" id="SignalP"/>
    </source>
</evidence>
<evidence type="ECO:0000313" key="4">
    <source>
        <dbReference type="Proteomes" id="UP000271193"/>
    </source>
</evidence>
<dbReference type="Proteomes" id="UP000271193">
    <property type="component" value="Chromosome"/>
</dbReference>
<dbReference type="GeneID" id="99066631"/>